<evidence type="ECO:0000259" key="6">
    <source>
        <dbReference type="Pfam" id="PF14833"/>
    </source>
</evidence>
<dbReference type="InterPro" id="IPR013328">
    <property type="entry name" value="6PGD_dom2"/>
</dbReference>
<dbReference type="InterPro" id="IPR029154">
    <property type="entry name" value="HIBADH-like_NADP-bd"/>
</dbReference>
<dbReference type="STRING" id="525904.Tter_1979"/>
<dbReference type="SUPFAM" id="SSF48179">
    <property type="entry name" value="6-phosphogluconate dehydrogenase C-terminal domain-like"/>
    <property type="match status" value="1"/>
</dbReference>
<dbReference type="GO" id="GO:0050661">
    <property type="term" value="F:NADP binding"/>
    <property type="evidence" value="ECO:0007669"/>
    <property type="project" value="InterPro"/>
</dbReference>
<keyword evidence="8" id="KW-1185">Reference proteome</keyword>
<dbReference type="Gene3D" id="3.40.50.720">
    <property type="entry name" value="NAD(P)-binding Rossmann-like Domain"/>
    <property type="match status" value="1"/>
</dbReference>
<reference evidence="8" key="1">
    <citation type="journal article" date="2010" name="Stand. Genomic Sci.">
        <title>Complete genome sequence of 'Thermobaculum terrenum' type strain (YNP1).</title>
        <authorList>
            <person name="Kiss H."/>
            <person name="Cleland D."/>
            <person name="Lapidus A."/>
            <person name="Lucas S."/>
            <person name="Glavina Del Rio T."/>
            <person name="Nolan M."/>
            <person name="Tice H."/>
            <person name="Han C."/>
            <person name="Goodwin L."/>
            <person name="Pitluck S."/>
            <person name="Liolios K."/>
            <person name="Ivanova N."/>
            <person name="Mavromatis K."/>
            <person name="Ovchinnikova G."/>
            <person name="Pati A."/>
            <person name="Chen A."/>
            <person name="Palaniappan K."/>
            <person name="Land M."/>
            <person name="Hauser L."/>
            <person name="Chang Y."/>
            <person name="Jeffries C."/>
            <person name="Lu M."/>
            <person name="Brettin T."/>
            <person name="Detter J."/>
            <person name="Goker M."/>
            <person name="Tindall B."/>
            <person name="Beck B."/>
            <person name="McDermott T."/>
            <person name="Woyke T."/>
            <person name="Bristow J."/>
            <person name="Eisen J."/>
            <person name="Markowitz V."/>
            <person name="Hugenholtz P."/>
            <person name="Kyrpides N."/>
            <person name="Klenk H."/>
            <person name="Cheng J."/>
        </authorList>
    </citation>
    <scope>NUCLEOTIDE SEQUENCE [LARGE SCALE GENOMIC DNA]</scope>
    <source>
        <strain evidence="8">ATCC BAA-798 / YNP1</strain>
    </source>
</reference>
<dbReference type="EC" id="1.1.1.31" evidence="7"/>
<feature type="domain" description="6-phosphogluconate dehydrogenase NADP-binding" evidence="5">
    <location>
        <begin position="4"/>
        <end position="162"/>
    </location>
</feature>
<dbReference type="GO" id="GO:0051287">
    <property type="term" value="F:NAD binding"/>
    <property type="evidence" value="ECO:0007669"/>
    <property type="project" value="InterPro"/>
</dbReference>
<dbReference type="PIRSF" id="PIRSF000103">
    <property type="entry name" value="HIBADH"/>
    <property type="match status" value="1"/>
</dbReference>
<name>D1CGL3_THET1</name>
<evidence type="ECO:0000313" key="7">
    <source>
        <dbReference type="EMBL" id="ACZ42884.1"/>
    </source>
</evidence>
<dbReference type="OrthoDB" id="9786703at2"/>
<dbReference type="PANTHER" id="PTHR43060">
    <property type="entry name" value="3-HYDROXYISOBUTYRATE DEHYDROGENASE-LIKE 1, MITOCHONDRIAL-RELATED"/>
    <property type="match status" value="1"/>
</dbReference>
<dbReference type="GO" id="GO:0016054">
    <property type="term" value="P:organic acid catabolic process"/>
    <property type="evidence" value="ECO:0007669"/>
    <property type="project" value="UniProtKB-ARBA"/>
</dbReference>
<feature type="active site" evidence="4">
    <location>
        <position position="171"/>
    </location>
</feature>
<keyword evidence="3" id="KW-0520">NAD</keyword>
<dbReference type="Pfam" id="PF03446">
    <property type="entry name" value="NAD_binding_2"/>
    <property type="match status" value="1"/>
</dbReference>
<dbReference type="Pfam" id="PF14833">
    <property type="entry name" value="NAD_binding_11"/>
    <property type="match status" value="1"/>
</dbReference>
<dbReference type="SUPFAM" id="SSF51735">
    <property type="entry name" value="NAD(P)-binding Rossmann-fold domains"/>
    <property type="match status" value="1"/>
</dbReference>
<dbReference type="InterPro" id="IPR008927">
    <property type="entry name" value="6-PGluconate_DH-like_C_sf"/>
</dbReference>
<dbReference type="KEGG" id="ttr:Tter_1979"/>
<evidence type="ECO:0000256" key="2">
    <source>
        <dbReference type="ARBA" id="ARBA00023002"/>
    </source>
</evidence>
<dbReference type="HOGENOM" id="CLU_035117_0_6_0"/>
<dbReference type="GO" id="GO:0008442">
    <property type="term" value="F:3-hydroxyisobutyrate dehydrogenase activity"/>
    <property type="evidence" value="ECO:0007669"/>
    <property type="project" value="UniProtKB-EC"/>
</dbReference>
<protein>
    <submittedName>
        <fullName evidence="7">3-hydroxyisobutyrate dehydrogenase</fullName>
        <ecNumber evidence="7">1.1.1.31</ecNumber>
    </submittedName>
</protein>
<dbReference type="EMBL" id="CP001826">
    <property type="protein sequence ID" value="ACZ42884.1"/>
    <property type="molecule type" value="Genomic_DNA"/>
</dbReference>
<dbReference type="Gene3D" id="1.10.1040.10">
    <property type="entry name" value="N-(1-d-carboxylethyl)-l-norvaline Dehydrogenase, domain 2"/>
    <property type="match status" value="1"/>
</dbReference>
<sequence>MQRVALIGLGLMGSGMARNLLKAGFPLVVYNRSLEKGLPLRDAGAEVADTPRQAAEGADVVISMVADDGASRHIWLGEAGALEGARPGMVLIECSTLSTRWVRELAGRAQDMGCQFLDAPVTGSQPQAEAGELTFLVGGDARTLEQVEPILKAMGRTIHHLGPTGSGATMKLINNLLVGVQAAALAEALHLAESAGLDTSQVLDILSNGAVGSAVVRTKGPKMLSGDYSTQFALRWMHKDMTYALDEGVERTVPLPTVAAAREIYRMALARGLTDADFAAVVEVLRGA</sequence>
<evidence type="ECO:0000259" key="5">
    <source>
        <dbReference type="Pfam" id="PF03446"/>
    </source>
</evidence>
<dbReference type="AlphaFoldDB" id="D1CGL3"/>
<gene>
    <name evidence="7" type="ordered locus">Tter_1979</name>
</gene>
<dbReference type="InterPro" id="IPR015815">
    <property type="entry name" value="HIBADH-related"/>
</dbReference>
<dbReference type="InterPro" id="IPR036291">
    <property type="entry name" value="NAD(P)-bd_dom_sf"/>
</dbReference>
<dbReference type="eggNOG" id="COG2084">
    <property type="taxonomic scope" value="Bacteria"/>
</dbReference>
<evidence type="ECO:0000256" key="3">
    <source>
        <dbReference type="ARBA" id="ARBA00023027"/>
    </source>
</evidence>
<evidence type="ECO:0000256" key="4">
    <source>
        <dbReference type="PIRSR" id="PIRSR000103-1"/>
    </source>
</evidence>
<dbReference type="PROSITE" id="PS00895">
    <property type="entry name" value="3_HYDROXYISOBUT_DH"/>
    <property type="match status" value="1"/>
</dbReference>
<dbReference type="Proteomes" id="UP000000323">
    <property type="component" value="Chromosome 2"/>
</dbReference>
<accession>D1CGL3</accession>
<feature type="domain" description="3-hydroxyisobutyrate dehydrogenase-like NAD-binding" evidence="6">
    <location>
        <begin position="165"/>
        <end position="285"/>
    </location>
</feature>
<comment type="similarity">
    <text evidence="1">Belongs to the HIBADH-related family.</text>
</comment>
<proteinExistence type="inferred from homology"/>
<evidence type="ECO:0000313" key="8">
    <source>
        <dbReference type="Proteomes" id="UP000000323"/>
    </source>
</evidence>
<evidence type="ECO:0000256" key="1">
    <source>
        <dbReference type="ARBA" id="ARBA00009080"/>
    </source>
</evidence>
<dbReference type="InterPro" id="IPR002204">
    <property type="entry name" value="3-OH-isobutyrate_DH-rel_CS"/>
</dbReference>
<dbReference type="PANTHER" id="PTHR43060:SF15">
    <property type="entry name" value="3-HYDROXYISOBUTYRATE DEHYDROGENASE-LIKE 1, MITOCHONDRIAL-RELATED"/>
    <property type="match status" value="1"/>
</dbReference>
<dbReference type="InterPro" id="IPR006115">
    <property type="entry name" value="6PGDH_NADP-bd"/>
</dbReference>
<dbReference type="RefSeq" id="WP_012875915.1">
    <property type="nucleotide sequence ID" value="NC_013526.1"/>
</dbReference>
<organism evidence="7 8">
    <name type="scientific">Thermobaculum terrenum (strain ATCC BAA-798 / CCMEE 7001 / YNP1)</name>
    <dbReference type="NCBI Taxonomy" id="525904"/>
    <lineage>
        <taxon>Bacteria</taxon>
        <taxon>Bacillati</taxon>
        <taxon>Chloroflexota</taxon>
        <taxon>Chloroflexia</taxon>
        <taxon>Candidatus Thermobaculales</taxon>
        <taxon>Candidatus Thermobaculaceae</taxon>
        <taxon>Thermobaculum</taxon>
    </lineage>
</organism>
<keyword evidence="2 7" id="KW-0560">Oxidoreductase</keyword>